<proteinExistence type="predicted"/>
<dbReference type="InterPro" id="IPR017896">
    <property type="entry name" value="4Fe4S_Fe-S-bd"/>
</dbReference>
<dbReference type="GO" id="GO:0005886">
    <property type="term" value="C:plasma membrane"/>
    <property type="evidence" value="ECO:0007669"/>
    <property type="project" value="TreeGrafter"/>
</dbReference>
<evidence type="ECO:0000313" key="11">
    <source>
        <dbReference type="Proteomes" id="UP000004622"/>
    </source>
</evidence>
<evidence type="ECO:0000256" key="7">
    <source>
        <dbReference type="SAM" id="MobiDB-lite"/>
    </source>
</evidence>
<dbReference type="SUPFAM" id="SSF54862">
    <property type="entry name" value="4Fe-4S ferredoxins"/>
    <property type="match status" value="1"/>
</dbReference>
<feature type="transmembrane region" description="Helical" evidence="8">
    <location>
        <begin position="210"/>
        <end position="230"/>
    </location>
</feature>
<dbReference type="Proteomes" id="UP000004622">
    <property type="component" value="Unassembled WGS sequence"/>
</dbReference>
<feature type="transmembrane region" description="Helical" evidence="8">
    <location>
        <begin position="388"/>
        <end position="406"/>
    </location>
</feature>
<keyword evidence="3" id="KW-0479">Metal-binding</keyword>
<keyword evidence="4" id="KW-0249">Electron transport</keyword>
<keyword evidence="8" id="KW-1133">Transmembrane helix</keyword>
<evidence type="ECO:0000256" key="5">
    <source>
        <dbReference type="ARBA" id="ARBA00023004"/>
    </source>
</evidence>
<evidence type="ECO:0000256" key="4">
    <source>
        <dbReference type="ARBA" id="ARBA00022982"/>
    </source>
</evidence>
<evidence type="ECO:0000313" key="10">
    <source>
        <dbReference type="EMBL" id="EIM74052.1"/>
    </source>
</evidence>
<dbReference type="InterPro" id="IPR017900">
    <property type="entry name" value="4Fe4S_Fe_S_CS"/>
</dbReference>
<keyword evidence="8" id="KW-0812">Transmembrane</keyword>
<evidence type="ECO:0000256" key="3">
    <source>
        <dbReference type="ARBA" id="ARBA00022723"/>
    </source>
</evidence>
<keyword evidence="1" id="KW-0813">Transport</keyword>
<keyword evidence="2" id="KW-0004">4Fe-4S</keyword>
<organism evidence="10 11">
    <name type="scientific">Nitratireductor aquibiodomus RA22</name>
    <dbReference type="NCBI Taxonomy" id="1189611"/>
    <lineage>
        <taxon>Bacteria</taxon>
        <taxon>Pseudomonadati</taxon>
        <taxon>Pseudomonadota</taxon>
        <taxon>Alphaproteobacteria</taxon>
        <taxon>Hyphomicrobiales</taxon>
        <taxon>Phyllobacteriaceae</taxon>
        <taxon>Nitratireductor</taxon>
    </lineage>
</organism>
<dbReference type="NCBIfam" id="TIGR02745">
    <property type="entry name" value="ccoG_rdxA_fixG"/>
    <property type="match status" value="1"/>
</dbReference>
<sequence length="603" mass="67476">MTLATENAASSTASREAVERIDAEAVNTAGKRQPLYAPRKKIFPKRASGQFRRFKWLIMFATLGIYYLTPWLRWDRGPYAPDQAVLIDLANRRFYFFFIEIWPQEFFYIAGLLVMAGIGLFLITSTVGRAWCGYTCPQTVWVDLFLVVERAIEGDRNARIKLDAAPFSASKLAKRSAKHLIWVLIAVATGGAWVFYFADAPSLLVDLATAQAAPVAYMTIAVLTATTYLFGGLMREQVCTYMCPWPRIQAAMLDENSLTVTYNDWRGEPRSRHAKKAAAEGRTVGDCVDCNACVAVCPMGIDIRDGQQLECITCALCIDACDGVMDKLGRERGLISYATLSDYNANMALATAGGTETINPDRVRREGGGLSEKVAHFHWRKIFRLRTFLYFGAWSLVGLVMLYALLTRDRLEVNVLHDRNPQYVLLSDGSVRNGYTVKLLNMIPEPRVILVSLEGLTGATMNVVGLDQPDDRSAAVPVDPDRLREVRIFVTLPADRLSEADTSFRFVVEDKASFESDVYRASFNIPEVHDERQSAEAEGIHRLAHARHHDRLFRGHHHGQSDNGLLRAVELDRPDRQKHLCGEPDLQRARGRRPPAGSARLEG</sequence>
<evidence type="ECO:0000256" key="1">
    <source>
        <dbReference type="ARBA" id="ARBA00022448"/>
    </source>
</evidence>
<dbReference type="Gene3D" id="1.10.1060.10">
    <property type="entry name" value="Alpha-helical ferredoxin"/>
    <property type="match status" value="1"/>
</dbReference>
<dbReference type="InterPro" id="IPR013783">
    <property type="entry name" value="Ig-like_fold"/>
</dbReference>
<dbReference type="InterPro" id="IPR032879">
    <property type="entry name" value="FixG_C"/>
</dbReference>
<dbReference type="PROSITE" id="PS00198">
    <property type="entry name" value="4FE4S_FER_1"/>
    <property type="match status" value="1"/>
</dbReference>
<evidence type="ECO:0000256" key="8">
    <source>
        <dbReference type="SAM" id="Phobius"/>
    </source>
</evidence>
<feature type="transmembrane region" description="Helical" evidence="8">
    <location>
        <begin position="180"/>
        <end position="198"/>
    </location>
</feature>
<name>I5BWV0_9HYPH</name>
<gene>
    <name evidence="10" type="ORF">A33O_13153</name>
</gene>
<dbReference type="EMBL" id="AJXZ01000032">
    <property type="protein sequence ID" value="EIM74052.1"/>
    <property type="molecule type" value="Genomic_DNA"/>
</dbReference>
<dbReference type="InterPro" id="IPR014116">
    <property type="entry name" value="Cyt_c_oxidase_cbb3_FixG"/>
</dbReference>
<dbReference type="AlphaFoldDB" id="I5BWV0"/>
<dbReference type="GO" id="GO:0051539">
    <property type="term" value="F:4 iron, 4 sulfur cluster binding"/>
    <property type="evidence" value="ECO:0007669"/>
    <property type="project" value="UniProtKB-KW"/>
</dbReference>
<dbReference type="Gene3D" id="2.60.40.10">
    <property type="entry name" value="Immunoglobulins"/>
    <property type="match status" value="1"/>
</dbReference>
<keyword evidence="8" id="KW-0472">Membrane</keyword>
<comment type="caution">
    <text evidence="10">The sequence shown here is derived from an EMBL/GenBank/DDBJ whole genome shotgun (WGS) entry which is preliminary data.</text>
</comment>
<dbReference type="Pfam" id="PF11614">
    <property type="entry name" value="FixG_C"/>
    <property type="match status" value="1"/>
</dbReference>
<dbReference type="PANTHER" id="PTHR30176:SF3">
    <property type="entry name" value="FERREDOXIN-TYPE PROTEIN NAPH"/>
    <property type="match status" value="1"/>
</dbReference>
<dbReference type="PATRIC" id="fig|1189611.3.peg.2669"/>
<dbReference type="Pfam" id="PF12801">
    <property type="entry name" value="Fer4_5"/>
    <property type="match status" value="1"/>
</dbReference>
<feature type="region of interest" description="Disordered" evidence="7">
    <location>
        <begin position="578"/>
        <end position="603"/>
    </location>
</feature>
<dbReference type="InterPro" id="IPR009051">
    <property type="entry name" value="Helical_ferredxn"/>
</dbReference>
<keyword evidence="5" id="KW-0408">Iron</keyword>
<dbReference type="PANTHER" id="PTHR30176">
    <property type="entry name" value="FERREDOXIN-TYPE PROTEIN NAPH"/>
    <property type="match status" value="1"/>
</dbReference>
<feature type="compositionally biased region" description="Basic and acidic residues" evidence="7">
    <location>
        <begin position="578"/>
        <end position="588"/>
    </location>
</feature>
<evidence type="ECO:0000256" key="2">
    <source>
        <dbReference type="ARBA" id="ARBA00022485"/>
    </source>
</evidence>
<feature type="compositionally biased region" description="Low complexity" evidence="7">
    <location>
        <begin position="594"/>
        <end position="603"/>
    </location>
</feature>
<dbReference type="PROSITE" id="PS51379">
    <property type="entry name" value="4FE4S_FER_2"/>
    <property type="match status" value="1"/>
</dbReference>
<feature type="transmembrane region" description="Helical" evidence="8">
    <location>
        <begin position="54"/>
        <end position="72"/>
    </location>
</feature>
<dbReference type="Pfam" id="PF13746">
    <property type="entry name" value="Fer4_18"/>
    <property type="match status" value="1"/>
</dbReference>
<reference evidence="10 11" key="1">
    <citation type="journal article" date="2012" name="J. Bacteriol.">
        <title>Genome Sequence of Nitratireductor aquibiodomus Strain RA22.</title>
        <authorList>
            <person name="Singh A."/>
            <person name="Jangir P.K."/>
            <person name="Kumari C."/>
            <person name="Sharma R."/>
        </authorList>
    </citation>
    <scope>NUCLEOTIDE SEQUENCE [LARGE SCALE GENOMIC DNA]</scope>
    <source>
        <strain evidence="10 11">RA22</strain>
    </source>
</reference>
<dbReference type="GO" id="GO:0046872">
    <property type="term" value="F:metal ion binding"/>
    <property type="evidence" value="ECO:0007669"/>
    <property type="project" value="UniProtKB-KW"/>
</dbReference>
<feature type="transmembrane region" description="Helical" evidence="8">
    <location>
        <begin position="106"/>
        <end position="123"/>
    </location>
</feature>
<evidence type="ECO:0000256" key="6">
    <source>
        <dbReference type="ARBA" id="ARBA00023014"/>
    </source>
</evidence>
<keyword evidence="6" id="KW-0411">Iron-sulfur</keyword>
<evidence type="ECO:0000259" key="9">
    <source>
        <dbReference type="PROSITE" id="PS51379"/>
    </source>
</evidence>
<accession>I5BWV0</accession>
<dbReference type="STRING" id="204799.GCA_001696575_01844"/>
<protein>
    <submittedName>
        <fullName evidence="10">Cytochrome c oxidase accessory protein CcoG</fullName>
    </submittedName>
</protein>
<feature type="domain" description="4Fe-4S ferredoxin-type" evidence="9">
    <location>
        <begin position="277"/>
        <end position="306"/>
    </location>
</feature>
<dbReference type="InterPro" id="IPR051684">
    <property type="entry name" value="Electron_Trans/Redox"/>
</dbReference>